<sequence length="64" mass="6829">MRFFSASKLTVPTLKSPSVANKTRLMPSLINACSATAYASCMPAPPLVEPPALKRSKAAIILRL</sequence>
<evidence type="ECO:0000313" key="2">
    <source>
        <dbReference type="Proteomes" id="UP000076962"/>
    </source>
</evidence>
<dbReference type="EMBL" id="LUTY01000510">
    <property type="protein sequence ID" value="OAD23170.1"/>
    <property type="molecule type" value="Genomic_DNA"/>
</dbReference>
<dbReference type="AlphaFoldDB" id="A0A176S585"/>
<name>A0A176S585_9GAMM</name>
<reference evidence="1 2" key="1">
    <citation type="submission" date="2016-05" db="EMBL/GenBank/DDBJ databases">
        <title>Single-cell genome of chain-forming Candidatus Thiomargarita nelsonii and comparison to other large sulfur-oxidizing bacteria.</title>
        <authorList>
            <person name="Winkel M."/>
            <person name="Salman V."/>
            <person name="Woyke T."/>
            <person name="Schulz-Vogt H."/>
            <person name="Richter M."/>
            <person name="Flood B."/>
            <person name="Bailey J."/>
            <person name="Amann R."/>
            <person name="Mussmann M."/>
        </authorList>
    </citation>
    <scope>NUCLEOTIDE SEQUENCE [LARGE SCALE GENOMIC DNA]</scope>
    <source>
        <strain evidence="1 2">THI036</strain>
    </source>
</reference>
<dbReference type="Proteomes" id="UP000076962">
    <property type="component" value="Unassembled WGS sequence"/>
</dbReference>
<keyword evidence="2" id="KW-1185">Reference proteome</keyword>
<protein>
    <submittedName>
        <fullName evidence="1">Secreted protein</fullName>
    </submittedName>
</protein>
<organism evidence="1 2">
    <name type="scientific">Candidatus Thiomargarita nelsonii</name>
    <dbReference type="NCBI Taxonomy" id="1003181"/>
    <lineage>
        <taxon>Bacteria</taxon>
        <taxon>Pseudomonadati</taxon>
        <taxon>Pseudomonadota</taxon>
        <taxon>Gammaproteobacteria</taxon>
        <taxon>Thiotrichales</taxon>
        <taxon>Thiotrichaceae</taxon>
        <taxon>Thiomargarita</taxon>
    </lineage>
</organism>
<proteinExistence type="predicted"/>
<gene>
    <name evidence="1" type="ORF">THIOM_001004</name>
</gene>
<evidence type="ECO:0000313" key="1">
    <source>
        <dbReference type="EMBL" id="OAD23170.1"/>
    </source>
</evidence>
<accession>A0A176S585</accession>
<comment type="caution">
    <text evidence="1">The sequence shown here is derived from an EMBL/GenBank/DDBJ whole genome shotgun (WGS) entry which is preliminary data.</text>
</comment>